<feature type="transmembrane region" description="Helical" evidence="2">
    <location>
        <begin position="383"/>
        <end position="407"/>
    </location>
</feature>
<feature type="transmembrane region" description="Helical" evidence="2">
    <location>
        <begin position="419"/>
        <end position="439"/>
    </location>
</feature>
<keyword evidence="4" id="KW-1185">Reference proteome</keyword>
<evidence type="ECO:0000256" key="2">
    <source>
        <dbReference type="SAM" id="Phobius"/>
    </source>
</evidence>
<dbReference type="OrthoDB" id="5976222at2"/>
<feature type="compositionally biased region" description="Low complexity" evidence="1">
    <location>
        <begin position="174"/>
        <end position="189"/>
    </location>
</feature>
<feature type="region of interest" description="Disordered" evidence="1">
    <location>
        <begin position="254"/>
        <end position="347"/>
    </location>
</feature>
<keyword evidence="2" id="KW-1133">Transmembrane helix</keyword>
<protein>
    <submittedName>
        <fullName evidence="3">Uncharacterized protein</fullName>
    </submittedName>
</protein>
<feature type="compositionally biased region" description="Basic and acidic residues" evidence="1">
    <location>
        <begin position="296"/>
        <end position="306"/>
    </location>
</feature>
<feature type="compositionally biased region" description="Low complexity" evidence="1">
    <location>
        <begin position="325"/>
        <end position="346"/>
    </location>
</feature>
<name>A0A5D4XQ48_9GAMM</name>
<sequence>MADLLSGAMRQNPSHPLFRELSQVPAEEFRQWVMDFLTMPPGGARDLPAHAAAPLAQATAAAAALLRENAAQQSAPAQSLAEARAEADALRATVQAQAQQTAAERTQATPGTPRAGEDGRQMAAALVAANGAQEGRVATDARYAGLMQALAQPARAESAVPATQNPAGAPTAMASQTAPAVPAQATAPPDSARTLQDPAVPLMQGRTPVEAPLPARAERVAGSAEPMPAGGLPGLVGAAGVTLAAVGQPAGTTFAQAPQQAVRARKSEETRDKRDKHAREAQQRDSDGDSQSQSRRHADGHGDAARKRSPKAAAAAASGGDGRRASPATTAAAGHTATAPGLPPAAYTQDADIEPEEQARPAGHTAAGESSDAMSAQSRRQQWLYWSLIAVTYSCLAVALGMMTPLAASLPIATESLPLWRNALTTTGLATGLWAWLLARRLR</sequence>
<accession>A0A5D4XQ48</accession>
<keyword evidence="2" id="KW-0472">Membrane</keyword>
<reference evidence="3 4" key="1">
    <citation type="submission" date="2019-08" db="EMBL/GenBank/DDBJ databases">
        <title>Luteimonas viscosus sp. nov., isolated from soil of a sunflower field.</title>
        <authorList>
            <person name="Jianli Z."/>
            <person name="Ying Z."/>
        </authorList>
    </citation>
    <scope>NUCLEOTIDE SEQUENCE [LARGE SCALE GENOMIC DNA]</scope>
    <source>
        <strain evidence="3 4">XBU10</strain>
    </source>
</reference>
<dbReference type="EMBL" id="VTFT01000001">
    <property type="protein sequence ID" value="TYT25901.1"/>
    <property type="molecule type" value="Genomic_DNA"/>
</dbReference>
<dbReference type="AlphaFoldDB" id="A0A5D4XQ48"/>
<evidence type="ECO:0000313" key="3">
    <source>
        <dbReference type="EMBL" id="TYT25901.1"/>
    </source>
</evidence>
<feature type="region of interest" description="Disordered" evidence="1">
    <location>
        <begin position="91"/>
        <end position="119"/>
    </location>
</feature>
<dbReference type="Proteomes" id="UP000324973">
    <property type="component" value="Unassembled WGS sequence"/>
</dbReference>
<organism evidence="3 4">
    <name type="scientific">Luteimonas viscosa</name>
    <dbReference type="NCBI Taxonomy" id="1132694"/>
    <lineage>
        <taxon>Bacteria</taxon>
        <taxon>Pseudomonadati</taxon>
        <taxon>Pseudomonadota</taxon>
        <taxon>Gammaproteobacteria</taxon>
        <taxon>Lysobacterales</taxon>
        <taxon>Lysobacteraceae</taxon>
        <taxon>Luteimonas</taxon>
    </lineage>
</organism>
<feature type="region of interest" description="Disordered" evidence="1">
    <location>
        <begin position="158"/>
        <end position="196"/>
    </location>
</feature>
<feature type="compositionally biased region" description="Low complexity" evidence="1">
    <location>
        <begin position="91"/>
        <end position="109"/>
    </location>
</feature>
<dbReference type="RefSeq" id="WP_149102451.1">
    <property type="nucleotide sequence ID" value="NZ_VTFT01000001.1"/>
</dbReference>
<comment type="caution">
    <text evidence="3">The sequence shown here is derived from an EMBL/GenBank/DDBJ whole genome shotgun (WGS) entry which is preliminary data.</text>
</comment>
<evidence type="ECO:0000313" key="4">
    <source>
        <dbReference type="Proteomes" id="UP000324973"/>
    </source>
</evidence>
<keyword evidence="2" id="KW-0812">Transmembrane</keyword>
<gene>
    <name evidence="3" type="ORF">FZO89_06340</name>
</gene>
<feature type="compositionally biased region" description="Basic and acidic residues" evidence="1">
    <location>
        <begin position="265"/>
        <end position="287"/>
    </location>
</feature>
<evidence type="ECO:0000256" key="1">
    <source>
        <dbReference type="SAM" id="MobiDB-lite"/>
    </source>
</evidence>
<proteinExistence type="predicted"/>